<dbReference type="InterPro" id="IPR001387">
    <property type="entry name" value="Cro/C1-type_HTH"/>
</dbReference>
<organism evidence="2 3">
    <name type="scientific">Roseovarius mucosus DSM 17069</name>
    <dbReference type="NCBI Taxonomy" id="1288298"/>
    <lineage>
        <taxon>Bacteria</taxon>
        <taxon>Pseudomonadati</taxon>
        <taxon>Pseudomonadota</taxon>
        <taxon>Alphaproteobacteria</taxon>
        <taxon>Rhodobacterales</taxon>
        <taxon>Roseobacteraceae</taxon>
        <taxon>Roseovarius</taxon>
    </lineage>
</organism>
<reference evidence="2 3" key="1">
    <citation type="submission" date="2013-01" db="EMBL/GenBank/DDBJ databases">
        <authorList>
            <person name="Fiebig A."/>
            <person name="Goeker M."/>
            <person name="Klenk H.-P.P."/>
        </authorList>
    </citation>
    <scope>NUCLEOTIDE SEQUENCE [LARGE SCALE GENOMIC DNA]</scope>
    <source>
        <strain evidence="2 3">DSM 17069</strain>
    </source>
</reference>
<gene>
    <name evidence="2" type="ORF">rosmuc_03782</name>
</gene>
<feature type="domain" description="HTH cro/C1-type" evidence="1">
    <location>
        <begin position="18"/>
        <end position="73"/>
    </location>
</feature>
<evidence type="ECO:0000313" key="2">
    <source>
        <dbReference type="EMBL" id="KGM86220.1"/>
    </source>
</evidence>
<evidence type="ECO:0000259" key="1">
    <source>
        <dbReference type="PROSITE" id="PS50943"/>
    </source>
</evidence>
<evidence type="ECO:0000313" key="3">
    <source>
        <dbReference type="Proteomes" id="UP000030021"/>
    </source>
</evidence>
<dbReference type="GO" id="GO:0003677">
    <property type="term" value="F:DNA binding"/>
    <property type="evidence" value="ECO:0007669"/>
    <property type="project" value="InterPro"/>
</dbReference>
<dbReference type="Pfam" id="PF01381">
    <property type="entry name" value="HTH_3"/>
    <property type="match status" value="1"/>
</dbReference>
<dbReference type="eggNOG" id="COG1396">
    <property type="taxonomic scope" value="Bacteria"/>
</dbReference>
<dbReference type="PROSITE" id="PS50943">
    <property type="entry name" value="HTH_CROC1"/>
    <property type="match status" value="1"/>
</dbReference>
<dbReference type="AlphaFoldDB" id="A0A0A0HGF0"/>
<dbReference type="HOGENOM" id="CLU_2095038_0_0_5"/>
<comment type="caution">
    <text evidence="2">The sequence shown here is derived from an EMBL/GenBank/DDBJ whole genome shotgun (WGS) entry which is preliminary data.</text>
</comment>
<dbReference type="Gene3D" id="1.10.260.40">
    <property type="entry name" value="lambda repressor-like DNA-binding domains"/>
    <property type="match status" value="1"/>
</dbReference>
<dbReference type="InterPro" id="IPR010982">
    <property type="entry name" value="Lambda_DNA-bd_dom_sf"/>
</dbReference>
<name>A0A0A0HGF0_9RHOB</name>
<dbReference type="OrthoDB" id="5462911at2"/>
<protein>
    <submittedName>
        <fullName evidence="2">Helix-turn-helix protein</fullName>
    </submittedName>
</protein>
<dbReference type="Proteomes" id="UP000030021">
    <property type="component" value="Unassembled WGS sequence"/>
</dbReference>
<dbReference type="SUPFAM" id="SSF47413">
    <property type="entry name" value="lambda repressor-like DNA-binding domains"/>
    <property type="match status" value="1"/>
</dbReference>
<sequence length="116" mass="13396">MMSEKRKQRNKENLGSILKNARVKEGYTQKALADALGLEYYTMISQMELGYISIPASLWTPIADTLRMDKSEWVLKCVLEYSPEIYLALFDHRGRAEITQVLNALRKGELDDLLKR</sequence>
<dbReference type="CDD" id="cd00093">
    <property type="entry name" value="HTH_XRE"/>
    <property type="match status" value="1"/>
</dbReference>
<dbReference type="SMART" id="SM00530">
    <property type="entry name" value="HTH_XRE"/>
    <property type="match status" value="1"/>
</dbReference>
<proteinExistence type="predicted"/>
<accession>A0A0A0HGF0</accession>
<dbReference type="EMBL" id="AONH01000020">
    <property type="protein sequence ID" value="KGM86220.1"/>
    <property type="molecule type" value="Genomic_DNA"/>
</dbReference>
<dbReference type="RefSeq" id="WP_037275140.1">
    <property type="nucleotide sequence ID" value="NZ_KN293984.1"/>
</dbReference>